<sequence>MYLFIFSLLLLVFQYVNSKNIIEKYEADIVKVKAKVSEKDAAIKTLEEQNFELSYFSIDRNEDAYSYFEAFGYDPEQLIPAIVEGLYNMNDYEGDDHPIVPYVSTTNSKLLINKVRVMNHKWIVANFTDGELWGEIFLTYSIDENNDLKYKLVEYFLYPKLN</sequence>
<evidence type="ECO:0000313" key="2">
    <source>
        <dbReference type="EMBL" id="SDH50466.1"/>
    </source>
</evidence>
<dbReference type="EMBL" id="FNCZ01000003">
    <property type="protein sequence ID" value="SDH50466.1"/>
    <property type="molecule type" value="Genomic_DNA"/>
</dbReference>
<protein>
    <recommendedName>
        <fullName evidence="4">Hydrolase</fullName>
    </recommendedName>
</protein>
<dbReference type="Proteomes" id="UP000199492">
    <property type="component" value="Unassembled WGS sequence"/>
</dbReference>
<reference evidence="3" key="1">
    <citation type="submission" date="2016-10" db="EMBL/GenBank/DDBJ databases">
        <authorList>
            <person name="Varghese N."/>
            <person name="Submissions S."/>
        </authorList>
    </citation>
    <scope>NUCLEOTIDE SEQUENCE [LARGE SCALE GENOMIC DNA]</scope>
    <source>
        <strain evidence="3">DSM 15363</strain>
    </source>
</reference>
<gene>
    <name evidence="2" type="ORF">SAMN04489796_10378</name>
</gene>
<feature type="coiled-coil region" evidence="1">
    <location>
        <begin position="22"/>
        <end position="49"/>
    </location>
</feature>
<accession>A0A1G8CY98</accession>
<keyword evidence="3" id="KW-1185">Reference proteome</keyword>
<organism evidence="2 3">
    <name type="scientific">Winogradskyella thalassocola</name>
    <dbReference type="NCBI Taxonomy" id="262004"/>
    <lineage>
        <taxon>Bacteria</taxon>
        <taxon>Pseudomonadati</taxon>
        <taxon>Bacteroidota</taxon>
        <taxon>Flavobacteriia</taxon>
        <taxon>Flavobacteriales</taxon>
        <taxon>Flavobacteriaceae</taxon>
        <taxon>Winogradskyella</taxon>
    </lineage>
</organism>
<keyword evidence="1" id="KW-0175">Coiled coil</keyword>
<dbReference type="STRING" id="262004.SAMN04489796_10378"/>
<dbReference type="OrthoDB" id="1451701at2"/>
<evidence type="ECO:0000256" key="1">
    <source>
        <dbReference type="SAM" id="Coils"/>
    </source>
</evidence>
<dbReference type="AlphaFoldDB" id="A0A1G8CY98"/>
<proteinExistence type="predicted"/>
<evidence type="ECO:0008006" key="4">
    <source>
        <dbReference type="Google" id="ProtNLM"/>
    </source>
</evidence>
<name>A0A1G8CY98_9FLAO</name>
<evidence type="ECO:0000313" key="3">
    <source>
        <dbReference type="Proteomes" id="UP000199492"/>
    </source>
</evidence>